<dbReference type="Proteomes" id="UP001247754">
    <property type="component" value="Unassembled WGS sequence"/>
</dbReference>
<keyword evidence="3" id="KW-1185">Reference proteome</keyword>
<dbReference type="RefSeq" id="WP_310459508.1">
    <property type="nucleotide sequence ID" value="NZ_JAVKPH010000072.1"/>
</dbReference>
<evidence type="ECO:0000256" key="1">
    <source>
        <dbReference type="SAM" id="MobiDB-lite"/>
    </source>
</evidence>
<gene>
    <name evidence="2" type="ORF">RGD00_22620</name>
</gene>
<dbReference type="EMBL" id="JAVKPH010000072">
    <property type="protein sequence ID" value="MDR5655407.1"/>
    <property type="molecule type" value="Genomic_DNA"/>
</dbReference>
<proteinExistence type="predicted"/>
<organism evidence="2 3">
    <name type="scientific">Ruixingdingia sedimenti</name>
    <dbReference type="NCBI Taxonomy" id="3073604"/>
    <lineage>
        <taxon>Bacteria</taxon>
        <taxon>Pseudomonadati</taxon>
        <taxon>Pseudomonadota</taxon>
        <taxon>Alphaproteobacteria</taxon>
        <taxon>Rhodobacterales</taxon>
        <taxon>Paracoccaceae</taxon>
        <taxon>Ruixingdingia</taxon>
    </lineage>
</organism>
<evidence type="ECO:0000313" key="3">
    <source>
        <dbReference type="Proteomes" id="UP001247754"/>
    </source>
</evidence>
<feature type="region of interest" description="Disordered" evidence="1">
    <location>
        <begin position="1"/>
        <end position="57"/>
    </location>
</feature>
<evidence type="ECO:0000313" key="2">
    <source>
        <dbReference type="EMBL" id="MDR5655407.1"/>
    </source>
</evidence>
<name>A0ABU1FET3_9RHOB</name>
<protein>
    <submittedName>
        <fullName evidence="2">Uncharacterized protein</fullName>
    </submittedName>
</protein>
<sequence length="57" mass="5738">MRDRPATGGTFIRDPATGDLTPAVEGAPIAPAAATSAATEPETPAAEPEPAPRKKGR</sequence>
<accession>A0ABU1FET3</accession>
<comment type="caution">
    <text evidence="2">The sequence shown here is derived from an EMBL/GenBank/DDBJ whole genome shotgun (WGS) entry which is preliminary data.</text>
</comment>
<reference evidence="2 3" key="1">
    <citation type="submission" date="2023-09" db="EMBL/GenBank/DDBJ databases">
        <title>Xinfangfangia sedmenti sp. nov., isolated the sedment.</title>
        <authorList>
            <person name="Xu L."/>
        </authorList>
    </citation>
    <scope>NUCLEOTIDE SEQUENCE [LARGE SCALE GENOMIC DNA]</scope>
    <source>
        <strain evidence="2 3">LG-4</strain>
    </source>
</reference>
<feature type="compositionally biased region" description="Low complexity" evidence="1">
    <location>
        <begin position="22"/>
        <end position="48"/>
    </location>
</feature>